<dbReference type="SUPFAM" id="SSF52058">
    <property type="entry name" value="L domain-like"/>
    <property type="match status" value="1"/>
</dbReference>
<dbReference type="Pfam" id="PF00560">
    <property type="entry name" value="LRR_1"/>
    <property type="match status" value="2"/>
</dbReference>
<name>A0AAV8V156_9RHOD</name>
<keyword evidence="5" id="KW-1185">Reference proteome</keyword>
<proteinExistence type="predicted"/>
<accession>A0AAV8V156</accession>
<dbReference type="InterPro" id="IPR050216">
    <property type="entry name" value="LRR_domain-containing"/>
</dbReference>
<dbReference type="InterPro" id="IPR003591">
    <property type="entry name" value="Leu-rich_rpt_typical-subtyp"/>
</dbReference>
<dbReference type="PANTHER" id="PTHR48051">
    <property type="match status" value="1"/>
</dbReference>
<protein>
    <submittedName>
        <fullName evidence="4">Uncharacterized protein</fullName>
    </submittedName>
</protein>
<keyword evidence="2" id="KW-0677">Repeat</keyword>
<sequence>MDASQLFDTLKSFDQAEEGAPAHPDPEPDFRARIFSARSDGTNRLDLSNLDLSDASLCTLLDAIGSVEKHVQVVDMSMNFLTGSPQDNPGCEAGTGFANKFPDVQSLDLSGNSLTSIPGFVTAFRNLKEIDVSDNSSLAIFDTSVLPKSVRHVYARNCALTKFPEPLDALPGTSVLQLSGNRICTVPGDIGELENLVYLNISDNEIENLPDEVAEADQLRALVLYRNRRQYGYSTDLNEFFSSRDALRSDQPAL</sequence>
<dbReference type="InterPro" id="IPR032675">
    <property type="entry name" value="LRR_dom_sf"/>
</dbReference>
<organism evidence="4 5">
    <name type="scientific">Rhodosorus marinus</name>
    <dbReference type="NCBI Taxonomy" id="101924"/>
    <lineage>
        <taxon>Eukaryota</taxon>
        <taxon>Rhodophyta</taxon>
        <taxon>Stylonematophyceae</taxon>
        <taxon>Stylonematales</taxon>
        <taxon>Stylonemataceae</taxon>
        <taxon>Rhodosorus</taxon>
    </lineage>
</organism>
<evidence type="ECO:0000256" key="1">
    <source>
        <dbReference type="ARBA" id="ARBA00022614"/>
    </source>
</evidence>
<dbReference type="InterPro" id="IPR001611">
    <property type="entry name" value="Leu-rich_rpt"/>
</dbReference>
<dbReference type="EMBL" id="JAMWBK010000002">
    <property type="protein sequence ID" value="KAJ8907322.1"/>
    <property type="molecule type" value="Genomic_DNA"/>
</dbReference>
<evidence type="ECO:0000313" key="5">
    <source>
        <dbReference type="Proteomes" id="UP001157974"/>
    </source>
</evidence>
<dbReference type="PANTHER" id="PTHR48051:SF1">
    <property type="entry name" value="RAS SUPPRESSOR PROTEIN 1"/>
    <property type="match status" value="1"/>
</dbReference>
<comment type="caution">
    <text evidence="4">The sequence shown here is derived from an EMBL/GenBank/DDBJ whole genome shotgun (WGS) entry which is preliminary data.</text>
</comment>
<dbReference type="Gene3D" id="3.80.10.10">
    <property type="entry name" value="Ribonuclease Inhibitor"/>
    <property type="match status" value="2"/>
</dbReference>
<reference evidence="4 5" key="1">
    <citation type="journal article" date="2023" name="Nat. Commun.">
        <title>Origin of minicircular mitochondrial genomes in red algae.</title>
        <authorList>
            <person name="Lee Y."/>
            <person name="Cho C.H."/>
            <person name="Lee Y.M."/>
            <person name="Park S.I."/>
            <person name="Yang J.H."/>
            <person name="West J.A."/>
            <person name="Bhattacharya D."/>
            <person name="Yoon H.S."/>
        </authorList>
    </citation>
    <scope>NUCLEOTIDE SEQUENCE [LARGE SCALE GENOMIC DNA]</scope>
    <source>
        <strain evidence="4 5">CCMP1338</strain>
        <tissue evidence="4">Whole cell</tissue>
    </source>
</reference>
<dbReference type="Proteomes" id="UP001157974">
    <property type="component" value="Unassembled WGS sequence"/>
</dbReference>
<evidence type="ECO:0000313" key="4">
    <source>
        <dbReference type="EMBL" id="KAJ8907322.1"/>
    </source>
</evidence>
<dbReference type="PROSITE" id="PS51450">
    <property type="entry name" value="LRR"/>
    <property type="match status" value="2"/>
</dbReference>
<evidence type="ECO:0000256" key="3">
    <source>
        <dbReference type="SAM" id="MobiDB-lite"/>
    </source>
</evidence>
<dbReference type="SMART" id="SM00369">
    <property type="entry name" value="LRR_TYP"/>
    <property type="match status" value="2"/>
</dbReference>
<dbReference type="AlphaFoldDB" id="A0AAV8V156"/>
<gene>
    <name evidence="4" type="ORF">NDN08_007436</name>
</gene>
<keyword evidence="1" id="KW-0433">Leucine-rich repeat</keyword>
<evidence type="ECO:0000256" key="2">
    <source>
        <dbReference type="ARBA" id="ARBA00022737"/>
    </source>
</evidence>
<feature type="region of interest" description="Disordered" evidence="3">
    <location>
        <begin position="1"/>
        <end position="29"/>
    </location>
</feature>
<dbReference type="GO" id="GO:0005737">
    <property type="term" value="C:cytoplasm"/>
    <property type="evidence" value="ECO:0007669"/>
    <property type="project" value="TreeGrafter"/>
</dbReference>